<dbReference type="PANTHER" id="PTHR11525">
    <property type="entry name" value="FARNESYL-PYROPHOSPHATE SYNTHETASE"/>
    <property type="match status" value="1"/>
</dbReference>
<dbReference type="SUPFAM" id="SSF48576">
    <property type="entry name" value="Terpenoid synthases"/>
    <property type="match status" value="1"/>
</dbReference>
<evidence type="ECO:0000256" key="1">
    <source>
        <dbReference type="ARBA" id="ARBA00001946"/>
    </source>
</evidence>
<evidence type="ECO:0000256" key="3">
    <source>
        <dbReference type="ARBA" id="ARBA00022723"/>
    </source>
</evidence>
<comment type="similarity">
    <text evidence="5">Belongs to the FPP/GGPP synthase family.</text>
</comment>
<evidence type="ECO:0000313" key="6">
    <source>
        <dbReference type="EMBL" id="ELR21361.1"/>
    </source>
</evidence>
<keyword evidence="7" id="KW-1185">Reference proteome</keyword>
<dbReference type="KEGG" id="acan:ACA1_182950"/>
<dbReference type="Gene3D" id="1.10.600.10">
    <property type="entry name" value="Farnesyl Diphosphate Synthase"/>
    <property type="match status" value="2"/>
</dbReference>
<dbReference type="EMBL" id="KB007904">
    <property type="protein sequence ID" value="ELR21361.1"/>
    <property type="molecule type" value="Genomic_DNA"/>
</dbReference>
<evidence type="ECO:0000256" key="4">
    <source>
        <dbReference type="ARBA" id="ARBA00022842"/>
    </source>
</evidence>
<dbReference type="OrthoDB" id="10257492at2759"/>
<dbReference type="InterPro" id="IPR008949">
    <property type="entry name" value="Isoprenoid_synthase_dom_sf"/>
</dbReference>
<comment type="cofactor">
    <cofactor evidence="1">
        <name>Mg(2+)</name>
        <dbReference type="ChEBI" id="CHEBI:18420"/>
    </cofactor>
</comment>
<dbReference type="STRING" id="1257118.L8HA89"/>
<dbReference type="RefSeq" id="XP_004345905.1">
    <property type="nucleotide sequence ID" value="XM_004345855.1"/>
</dbReference>
<dbReference type="GO" id="GO:0004337">
    <property type="term" value="F:(2E,6E)-farnesyl diphosphate synthase activity"/>
    <property type="evidence" value="ECO:0007669"/>
    <property type="project" value="TreeGrafter"/>
</dbReference>
<dbReference type="GO" id="GO:0005737">
    <property type="term" value="C:cytoplasm"/>
    <property type="evidence" value="ECO:0007669"/>
    <property type="project" value="TreeGrafter"/>
</dbReference>
<dbReference type="InterPro" id="IPR039702">
    <property type="entry name" value="FPS1-like"/>
</dbReference>
<dbReference type="PANTHER" id="PTHR11525:SF0">
    <property type="entry name" value="FARNESYL PYROPHOSPHATE SYNTHASE"/>
    <property type="match status" value="1"/>
</dbReference>
<dbReference type="OMA" id="EDCTWQR"/>
<dbReference type="GO" id="GO:0046872">
    <property type="term" value="F:metal ion binding"/>
    <property type="evidence" value="ECO:0007669"/>
    <property type="project" value="UniProtKB-KW"/>
</dbReference>
<dbReference type="GO" id="GO:0004161">
    <property type="term" value="F:dimethylallyltranstransferase activity"/>
    <property type="evidence" value="ECO:0007669"/>
    <property type="project" value="TreeGrafter"/>
</dbReference>
<evidence type="ECO:0000256" key="2">
    <source>
        <dbReference type="ARBA" id="ARBA00022679"/>
    </source>
</evidence>
<keyword evidence="2 5" id="KW-0808">Transferase</keyword>
<name>L8HA89_ACACF</name>
<accession>L8HA89</accession>
<evidence type="ECO:0000313" key="7">
    <source>
        <dbReference type="Proteomes" id="UP000011083"/>
    </source>
</evidence>
<reference evidence="6 7" key="1">
    <citation type="journal article" date="2013" name="Genome Biol.">
        <title>Genome of Acanthamoeba castellanii highlights extensive lateral gene transfer and early evolution of tyrosine kinase signaling.</title>
        <authorList>
            <person name="Clarke M."/>
            <person name="Lohan A.J."/>
            <person name="Liu B."/>
            <person name="Lagkouvardos I."/>
            <person name="Roy S."/>
            <person name="Zafar N."/>
            <person name="Bertelli C."/>
            <person name="Schilde C."/>
            <person name="Kianianmomeni A."/>
            <person name="Burglin T.R."/>
            <person name="Frech C."/>
            <person name="Turcotte B."/>
            <person name="Kopec K.O."/>
            <person name="Synnott J.M."/>
            <person name="Choo C."/>
            <person name="Paponov I."/>
            <person name="Finkler A."/>
            <person name="Soon Heng Tan C."/>
            <person name="Hutchins A.P."/>
            <person name="Weinmeier T."/>
            <person name="Rattei T."/>
            <person name="Chu J.S."/>
            <person name="Gimenez G."/>
            <person name="Irimia M."/>
            <person name="Rigden D.J."/>
            <person name="Fitzpatrick D.A."/>
            <person name="Lorenzo-Morales J."/>
            <person name="Bateman A."/>
            <person name="Chiu C.H."/>
            <person name="Tang P."/>
            <person name="Hegemann P."/>
            <person name="Fromm H."/>
            <person name="Raoult D."/>
            <person name="Greub G."/>
            <person name="Miranda-Saavedra D."/>
            <person name="Chen N."/>
            <person name="Nash P."/>
            <person name="Ginger M.L."/>
            <person name="Horn M."/>
            <person name="Schaap P."/>
            <person name="Caler L."/>
            <person name="Loftus B."/>
        </authorList>
    </citation>
    <scope>NUCLEOTIDE SEQUENCE [LARGE SCALE GENOMIC DNA]</scope>
    <source>
        <strain evidence="6 7">Neff</strain>
    </source>
</reference>
<dbReference type="PROSITE" id="PS00723">
    <property type="entry name" value="POLYPRENYL_SYNTHASE_1"/>
    <property type="match status" value="1"/>
</dbReference>
<dbReference type="Proteomes" id="UP000011083">
    <property type="component" value="Unassembled WGS sequence"/>
</dbReference>
<dbReference type="AlphaFoldDB" id="L8HA89"/>
<protein>
    <submittedName>
        <fullName evidence="6">Farnesyl pyrophosphate synthetase</fullName>
    </submittedName>
</protein>
<proteinExistence type="inferred from homology"/>
<dbReference type="InterPro" id="IPR000092">
    <property type="entry name" value="Polyprenyl_synt"/>
</dbReference>
<dbReference type="GeneID" id="14922253"/>
<dbReference type="GO" id="GO:0045337">
    <property type="term" value="P:farnesyl diphosphate biosynthetic process"/>
    <property type="evidence" value="ECO:0007669"/>
    <property type="project" value="TreeGrafter"/>
</dbReference>
<keyword evidence="4" id="KW-0460">Magnesium</keyword>
<dbReference type="Pfam" id="PF00348">
    <property type="entry name" value="polyprenyl_synt"/>
    <property type="match status" value="1"/>
</dbReference>
<dbReference type="InterPro" id="IPR033749">
    <property type="entry name" value="Polyprenyl_synt_CS"/>
</dbReference>
<keyword evidence="3" id="KW-0479">Metal-binding</keyword>
<sequence length="311" mass="35484">MEGKRATYSREDFLAVFKEVHQELIEELPREFEMPPDAVNWVDKLIVDSVPGGKLNRGLTVVHTLQALSSEPLTPAQLKQAAVLGWCIEWLQGFFLVADDLMDSSQTRRGEPCWYLKPAPKFEGQKVGLVAVNDSFILEAHVFRLLKKHFRSHPNYIDLVDLFHEVAYQTELGQLLDLTSQPAGDKVDLSLFTLDTYLKIDDYLDCYGDPVVIGKIGRDIEEKKCGWLVCQALLRATPEQKQLIQTQYGKEDPECVLRIKALYKELDLENVYKQAEEQSYVELKGQIEAVRHAPLQHALNLLLAKIYKRSA</sequence>
<organism evidence="6 7">
    <name type="scientific">Acanthamoeba castellanii (strain ATCC 30010 / Neff)</name>
    <dbReference type="NCBI Taxonomy" id="1257118"/>
    <lineage>
        <taxon>Eukaryota</taxon>
        <taxon>Amoebozoa</taxon>
        <taxon>Discosea</taxon>
        <taxon>Longamoebia</taxon>
        <taxon>Centramoebida</taxon>
        <taxon>Acanthamoebidae</taxon>
        <taxon>Acanthamoeba</taxon>
    </lineage>
</organism>
<dbReference type="VEuPathDB" id="AmoebaDB:ACA1_182950"/>
<gene>
    <name evidence="6" type="ORF">ACA1_182950</name>
</gene>
<evidence type="ECO:0000256" key="5">
    <source>
        <dbReference type="RuleBase" id="RU004466"/>
    </source>
</evidence>